<dbReference type="RefSeq" id="WP_190215837.1">
    <property type="nucleotide sequence ID" value="NZ_BNBO01000101.1"/>
</dbReference>
<dbReference type="PROSITE" id="PS51186">
    <property type="entry name" value="GNAT"/>
    <property type="match status" value="1"/>
</dbReference>
<evidence type="ECO:0000313" key="5">
    <source>
        <dbReference type="Proteomes" id="UP000617734"/>
    </source>
</evidence>
<dbReference type="Proteomes" id="UP000617734">
    <property type="component" value="Unassembled WGS sequence"/>
</dbReference>
<evidence type="ECO:0000256" key="1">
    <source>
        <dbReference type="ARBA" id="ARBA00022679"/>
    </source>
</evidence>
<dbReference type="SUPFAM" id="SSF55729">
    <property type="entry name" value="Acyl-CoA N-acyltransferases (Nat)"/>
    <property type="match status" value="1"/>
</dbReference>
<dbReference type="GeneID" id="95358189"/>
<evidence type="ECO:0000259" key="3">
    <source>
        <dbReference type="PROSITE" id="PS51186"/>
    </source>
</evidence>
<dbReference type="PANTHER" id="PTHR43877:SF2">
    <property type="entry name" value="AMINOALKYLPHOSPHONATE N-ACETYLTRANSFERASE-RELATED"/>
    <property type="match status" value="1"/>
</dbReference>
<keyword evidence="2" id="KW-0012">Acyltransferase</keyword>
<name>A0A918YZ24_9ACTN</name>
<comment type="caution">
    <text evidence="4">The sequence shown here is derived from an EMBL/GenBank/DDBJ whole genome shotgun (WGS) entry which is preliminary data.</text>
</comment>
<dbReference type="Pfam" id="PF13508">
    <property type="entry name" value="Acetyltransf_7"/>
    <property type="match status" value="1"/>
</dbReference>
<proteinExistence type="predicted"/>
<dbReference type="CDD" id="cd04301">
    <property type="entry name" value="NAT_SF"/>
    <property type="match status" value="1"/>
</dbReference>
<protein>
    <recommendedName>
        <fullName evidence="3">N-acetyltransferase domain-containing protein</fullName>
    </recommendedName>
</protein>
<gene>
    <name evidence="4" type="ORF">GCM10018781_79810</name>
</gene>
<dbReference type="GO" id="GO:0016747">
    <property type="term" value="F:acyltransferase activity, transferring groups other than amino-acyl groups"/>
    <property type="evidence" value="ECO:0007669"/>
    <property type="project" value="InterPro"/>
</dbReference>
<dbReference type="InterPro" id="IPR016181">
    <property type="entry name" value="Acyl_CoA_acyltransferase"/>
</dbReference>
<accession>A0A918YZ24</accession>
<dbReference type="Gene3D" id="3.40.630.30">
    <property type="match status" value="1"/>
</dbReference>
<evidence type="ECO:0000256" key="2">
    <source>
        <dbReference type="ARBA" id="ARBA00023315"/>
    </source>
</evidence>
<dbReference type="EMBL" id="BNBO01000101">
    <property type="protein sequence ID" value="GHE27252.1"/>
    <property type="molecule type" value="Genomic_DNA"/>
</dbReference>
<sequence length="295" mass="31496">MILRQVRDSAADAEAVRRIARSAFQDLADRTGGGGRTEAPEEEARTVQQLARTRHLARTDPQGCWIAEHDGEAVGAALSMRREGVWILALFVVLPAAQGQGVGRLLLEQAAAHGRGCLRGLLCASPSPAAARRYRRAGFTLHPAMTLAGRVDRAGLLDPGDIPVHPGGPVHRHLLDSVDRGARGAAHGPDHDFMLAHYDELLVADTLAGSGYCYRDGGSVKLLAATSKRIATRLLREALARVPDGTEAEVEFLTAEQEWAVDVGLEVGLSLGTRGYLAVRGMRPPTPYIPSGGFL</sequence>
<dbReference type="InterPro" id="IPR050832">
    <property type="entry name" value="Bact_Acetyltransf"/>
</dbReference>
<keyword evidence="1" id="KW-0808">Transferase</keyword>
<dbReference type="AlphaFoldDB" id="A0A918YZ24"/>
<evidence type="ECO:0000313" key="4">
    <source>
        <dbReference type="EMBL" id="GHE27252.1"/>
    </source>
</evidence>
<reference evidence="4" key="2">
    <citation type="submission" date="2020-09" db="EMBL/GenBank/DDBJ databases">
        <authorList>
            <person name="Sun Q."/>
            <person name="Ohkuma M."/>
        </authorList>
    </citation>
    <scope>NUCLEOTIDE SEQUENCE</scope>
    <source>
        <strain evidence="4">JCM 4646</strain>
    </source>
</reference>
<organism evidence="4 5">
    <name type="scientific">Kitasatospora indigofera</name>
    <dbReference type="NCBI Taxonomy" id="67307"/>
    <lineage>
        <taxon>Bacteria</taxon>
        <taxon>Bacillati</taxon>
        <taxon>Actinomycetota</taxon>
        <taxon>Actinomycetes</taxon>
        <taxon>Kitasatosporales</taxon>
        <taxon>Streptomycetaceae</taxon>
        <taxon>Kitasatospora</taxon>
    </lineage>
</organism>
<keyword evidence="5" id="KW-1185">Reference proteome</keyword>
<reference evidence="4" key="1">
    <citation type="journal article" date="2014" name="Int. J. Syst. Evol. Microbiol.">
        <title>Complete genome sequence of Corynebacterium casei LMG S-19264T (=DSM 44701T), isolated from a smear-ripened cheese.</title>
        <authorList>
            <consortium name="US DOE Joint Genome Institute (JGI-PGF)"/>
            <person name="Walter F."/>
            <person name="Albersmeier A."/>
            <person name="Kalinowski J."/>
            <person name="Ruckert C."/>
        </authorList>
    </citation>
    <scope>NUCLEOTIDE SEQUENCE</scope>
    <source>
        <strain evidence="4">JCM 4646</strain>
    </source>
</reference>
<feature type="domain" description="N-acetyltransferase" evidence="3">
    <location>
        <begin position="1"/>
        <end position="163"/>
    </location>
</feature>
<dbReference type="InterPro" id="IPR000182">
    <property type="entry name" value="GNAT_dom"/>
</dbReference>
<dbReference type="PANTHER" id="PTHR43877">
    <property type="entry name" value="AMINOALKYLPHOSPHONATE N-ACETYLTRANSFERASE-RELATED-RELATED"/>
    <property type="match status" value="1"/>
</dbReference>